<dbReference type="EMBL" id="GBRH01281933">
    <property type="protein sequence ID" value="JAD15962.1"/>
    <property type="molecule type" value="Transcribed_RNA"/>
</dbReference>
<sequence length="30" mass="3473">MDFNTIKSSFNCISSSYPEIIDDQRDFVSL</sequence>
<name>A0A0A8XW75_ARUDO</name>
<protein>
    <submittedName>
        <fullName evidence="1">Opr5</fullName>
    </submittedName>
</protein>
<reference evidence="1" key="1">
    <citation type="submission" date="2014-09" db="EMBL/GenBank/DDBJ databases">
        <authorList>
            <person name="Magalhaes I.L.F."/>
            <person name="Oliveira U."/>
            <person name="Santos F.R."/>
            <person name="Vidigal T.H.D.A."/>
            <person name="Brescovit A.D."/>
            <person name="Santos A.J."/>
        </authorList>
    </citation>
    <scope>NUCLEOTIDE SEQUENCE</scope>
    <source>
        <tissue evidence="1">Shoot tissue taken approximately 20 cm above the soil surface</tissue>
    </source>
</reference>
<accession>A0A0A8XW75</accession>
<evidence type="ECO:0000313" key="1">
    <source>
        <dbReference type="EMBL" id="JAD15962.1"/>
    </source>
</evidence>
<organism evidence="1">
    <name type="scientific">Arundo donax</name>
    <name type="common">Giant reed</name>
    <name type="synonym">Donax arundinaceus</name>
    <dbReference type="NCBI Taxonomy" id="35708"/>
    <lineage>
        <taxon>Eukaryota</taxon>
        <taxon>Viridiplantae</taxon>
        <taxon>Streptophyta</taxon>
        <taxon>Embryophyta</taxon>
        <taxon>Tracheophyta</taxon>
        <taxon>Spermatophyta</taxon>
        <taxon>Magnoliopsida</taxon>
        <taxon>Liliopsida</taxon>
        <taxon>Poales</taxon>
        <taxon>Poaceae</taxon>
        <taxon>PACMAD clade</taxon>
        <taxon>Arundinoideae</taxon>
        <taxon>Arundineae</taxon>
        <taxon>Arundo</taxon>
    </lineage>
</organism>
<dbReference type="AlphaFoldDB" id="A0A0A8XW75"/>
<proteinExistence type="predicted"/>
<reference evidence="1" key="2">
    <citation type="journal article" date="2015" name="Data Brief">
        <title>Shoot transcriptome of the giant reed, Arundo donax.</title>
        <authorList>
            <person name="Barrero R.A."/>
            <person name="Guerrero F.D."/>
            <person name="Moolhuijzen P."/>
            <person name="Goolsby J.A."/>
            <person name="Tidwell J."/>
            <person name="Bellgard S.E."/>
            <person name="Bellgard M.I."/>
        </authorList>
    </citation>
    <scope>NUCLEOTIDE SEQUENCE</scope>
    <source>
        <tissue evidence="1">Shoot tissue taken approximately 20 cm above the soil surface</tissue>
    </source>
</reference>